<protein>
    <recommendedName>
        <fullName evidence="4">CarboxypepD_reg-like domain-containing protein</fullName>
    </recommendedName>
</protein>
<feature type="signal peptide" evidence="1">
    <location>
        <begin position="1"/>
        <end position="25"/>
    </location>
</feature>
<gene>
    <name evidence="2" type="ORF">SAMN05216480_10633</name>
</gene>
<keyword evidence="1" id="KW-0732">Signal</keyword>
<dbReference type="EMBL" id="FPBK01000006">
    <property type="protein sequence ID" value="SFU52640.1"/>
    <property type="molecule type" value="Genomic_DNA"/>
</dbReference>
<keyword evidence="3" id="KW-1185">Reference proteome</keyword>
<organism evidence="2 3">
    <name type="scientific">Pustulibacterium marinum</name>
    <dbReference type="NCBI Taxonomy" id="1224947"/>
    <lineage>
        <taxon>Bacteria</taxon>
        <taxon>Pseudomonadati</taxon>
        <taxon>Bacteroidota</taxon>
        <taxon>Flavobacteriia</taxon>
        <taxon>Flavobacteriales</taxon>
        <taxon>Flavobacteriaceae</taxon>
        <taxon>Pustulibacterium</taxon>
    </lineage>
</organism>
<reference evidence="2 3" key="1">
    <citation type="submission" date="2016-10" db="EMBL/GenBank/DDBJ databases">
        <authorList>
            <person name="de Groot N.N."/>
        </authorList>
    </citation>
    <scope>NUCLEOTIDE SEQUENCE [LARGE SCALE GENOMIC DNA]</scope>
    <source>
        <strain evidence="2 3">CGMCC 1.12333</strain>
    </source>
</reference>
<sequence length="253" mass="29875">MILRKRNCIPHLFLFFCLFTCYTNAQEITGKVEDSLHNPLRDIKVMNTRTKMVTFSNSNGVFMIPAQKKDTLLFTSMFFEDKTRFILRSDFKHFMIVSLQDKVNVLEAVEVTDTLIVQDFDDELYTANLQMQLKNDIKNHPEYYMTKNSNGLDILKAGQLTVDLFTKQKKEENPFLSYDDLTTLYENENYFSSELVTKQIGIPSDKVYLFFTYCGHRHLAKSLLEEKNQFLFLDYLFKAKEEFMDRLNDNKQD</sequence>
<dbReference type="InterPro" id="IPR008969">
    <property type="entry name" value="CarboxyPept-like_regulatory"/>
</dbReference>
<feature type="chain" id="PRO_5011539243" description="CarboxypepD_reg-like domain-containing protein" evidence="1">
    <location>
        <begin position="26"/>
        <end position="253"/>
    </location>
</feature>
<accession>A0A1I7GW34</accession>
<evidence type="ECO:0000313" key="2">
    <source>
        <dbReference type="EMBL" id="SFU52640.1"/>
    </source>
</evidence>
<evidence type="ECO:0000256" key="1">
    <source>
        <dbReference type="SAM" id="SignalP"/>
    </source>
</evidence>
<dbReference type="SUPFAM" id="SSF49464">
    <property type="entry name" value="Carboxypeptidase regulatory domain-like"/>
    <property type="match status" value="1"/>
</dbReference>
<evidence type="ECO:0000313" key="3">
    <source>
        <dbReference type="Proteomes" id="UP000199138"/>
    </source>
</evidence>
<dbReference type="STRING" id="1224947.SAMN05216480_10633"/>
<evidence type="ECO:0008006" key="4">
    <source>
        <dbReference type="Google" id="ProtNLM"/>
    </source>
</evidence>
<dbReference type="AlphaFoldDB" id="A0A1I7GW34"/>
<proteinExistence type="predicted"/>
<name>A0A1I7GW34_9FLAO</name>
<dbReference type="Proteomes" id="UP000199138">
    <property type="component" value="Unassembled WGS sequence"/>
</dbReference>